<evidence type="ECO:0000313" key="3">
    <source>
        <dbReference type="Proteomes" id="UP000190857"/>
    </source>
</evidence>
<dbReference type="EMBL" id="FUZP01000001">
    <property type="protein sequence ID" value="SKC50382.1"/>
    <property type="molecule type" value="Genomic_DNA"/>
</dbReference>
<dbReference type="AlphaFoldDB" id="A0A1T5JGP6"/>
<dbReference type="RefSeq" id="WP_079727534.1">
    <property type="nucleotide sequence ID" value="NZ_FUZP01000001.1"/>
</dbReference>
<gene>
    <name evidence="2" type="ORF">SAMN06309945_1516</name>
</gene>
<keyword evidence="3" id="KW-1185">Reference proteome</keyword>
<accession>A0A1T5JGP6</accession>
<organism evidence="2 3">
    <name type="scientific">Okibacterium fritillariae</name>
    <dbReference type="NCBI Taxonomy" id="123320"/>
    <lineage>
        <taxon>Bacteria</taxon>
        <taxon>Bacillati</taxon>
        <taxon>Actinomycetota</taxon>
        <taxon>Actinomycetes</taxon>
        <taxon>Micrococcales</taxon>
        <taxon>Microbacteriaceae</taxon>
        <taxon>Okibacterium</taxon>
    </lineage>
</organism>
<evidence type="ECO:0000313" key="2">
    <source>
        <dbReference type="EMBL" id="SKC50382.1"/>
    </source>
</evidence>
<name>A0A1T5JGP6_9MICO</name>
<dbReference type="Proteomes" id="UP000190857">
    <property type="component" value="Unassembled WGS sequence"/>
</dbReference>
<dbReference type="OrthoDB" id="9916876at2"/>
<dbReference type="Pfam" id="PF12728">
    <property type="entry name" value="HTH_17"/>
    <property type="match status" value="1"/>
</dbReference>
<proteinExistence type="predicted"/>
<feature type="domain" description="Helix-turn-helix" evidence="1">
    <location>
        <begin position="17"/>
        <end position="69"/>
    </location>
</feature>
<protein>
    <recommendedName>
        <fullName evidence="1">Helix-turn-helix domain-containing protein</fullName>
    </recommendedName>
</protein>
<reference evidence="2 3" key="1">
    <citation type="submission" date="2017-02" db="EMBL/GenBank/DDBJ databases">
        <authorList>
            <person name="Peterson S.W."/>
        </authorList>
    </citation>
    <scope>NUCLEOTIDE SEQUENCE [LARGE SCALE GENOMIC DNA]</scope>
    <source>
        <strain evidence="2 3">VKM Ac-2059</strain>
    </source>
</reference>
<sequence length="73" mass="8443">MSTTSTRAREDESLRCFTVPEVDERLAVDTKTVERMILNREIEAFYPRGRGRNRPVRISADELRAVFARTLGE</sequence>
<evidence type="ECO:0000259" key="1">
    <source>
        <dbReference type="Pfam" id="PF12728"/>
    </source>
</evidence>
<dbReference type="InterPro" id="IPR041657">
    <property type="entry name" value="HTH_17"/>
</dbReference>